<organism evidence="2 3">
    <name type="scientific">Ralstonia solanacearum</name>
    <name type="common">Pseudomonas solanacearum</name>
    <dbReference type="NCBI Taxonomy" id="305"/>
    <lineage>
        <taxon>Bacteria</taxon>
        <taxon>Pseudomonadati</taxon>
        <taxon>Pseudomonadota</taxon>
        <taxon>Betaproteobacteria</taxon>
        <taxon>Burkholderiales</taxon>
        <taxon>Burkholderiaceae</taxon>
        <taxon>Ralstonia</taxon>
        <taxon>Ralstonia solanacearum species complex</taxon>
    </lineage>
</organism>
<feature type="region of interest" description="Disordered" evidence="1">
    <location>
        <begin position="53"/>
        <end position="84"/>
    </location>
</feature>
<protein>
    <submittedName>
        <fullName evidence="2">Uncharacterized protein</fullName>
    </submittedName>
</protein>
<accession>A0AAW5ZW30</accession>
<gene>
    <name evidence="2" type="ORF">LBW59_25425</name>
</gene>
<proteinExistence type="predicted"/>
<dbReference type="Proteomes" id="UP001144050">
    <property type="component" value="Unassembled WGS sequence"/>
</dbReference>
<dbReference type="EMBL" id="JAIVFG010000120">
    <property type="protein sequence ID" value="MDB0574069.1"/>
    <property type="molecule type" value="Genomic_DNA"/>
</dbReference>
<dbReference type="AlphaFoldDB" id="A0AAW5ZW30"/>
<feature type="non-terminal residue" evidence="2">
    <location>
        <position position="1"/>
    </location>
</feature>
<reference evidence="2" key="1">
    <citation type="submission" date="2021-09" db="EMBL/GenBank/DDBJ databases">
        <title>Genomic analysis of Ralstonia spp.</title>
        <authorList>
            <person name="Aburjaile F."/>
            <person name="Ariute J.C."/>
            <person name="Pais A.K.L."/>
            <person name="Albuquerque G.M.R."/>
            <person name="Silva A.M.F."/>
            <person name="Brenig B."/>
            <person name="Azevedo V."/>
            <person name="Matiuzzi M."/>
            <person name="Ramos R."/>
            <person name="Goes-Neto A."/>
            <person name="Soares S."/>
            <person name="Iseppon A.M.B."/>
            <person name="Souza E."/>
            <person name="Gama M."/>
        </authorList>
    </citation>
    <scope>NUCLEOTIDE SEQUENCE</scope>
    <source>
        <strain evidence="2">CCRMRs91</strain>
    </source>
</reference>
<dbReference type="RefSeq" id="WP_271657479.1">
    <property type="nucleotide sequence ID" value="NZ_JAIVFG010000120.1"/>
</dbReference>
<name>A0AAW5ZW30_RALSL</name>
<comment type="caution">
    <text evidence="2">The sequence shown here is derived from an EMBL/GenBank/DDBJ whole genome shotgun (WGS) entry which is preliminary data.</text>
</comment>
<sequence>DRDEESLVRVLNLRVRLLDETLVSEFHMGQQAAACANWPDISVLPYLSSNMPNSLQSGRRPHKRLLMASESKPTKPNALTKSAQGECNRLAPTHVEPQRIPHCPAENQFVAV</sequence>
<evidence type="ECO:0000313" key="2">
    <source>
        <dbReference type="EMBL" id="MDB0574069.1"/>
    </source>
</evidence>
<evidence type="ECO:0000313" key="3">
    <source>
        <dbReference type="Proteomes" id="UP001144050"/>
    </source>
</evidence>
<evidence type="ECO:0000256" key="1">
    <source>
        <dbReference type="SAM" id="MobiDB-lite"/>
    </source>
</evidence>